<dbReference type="Proteomes" id="UP000295063">
    <property type="component" value="Unassembled WGS sequence"/>
</dbReference>
<evidence type="ECO:0000313" key="1">
    <source>
        <dbReference type="EMBL" id="TCL37815.1"/>
    </source>
</evidence>
<sequence length="95" mass="10991">MTNTMVHHVAVEYDPLLSVAEMTAIVEEEIAQWKDRHKELARVLLTIDGENVEIKAIEKSPVRRVRRITGYLSNMENFNDAKQDELHARFKHCCG</sequence>
<dbReference type="OrthoDB" id="3173988at2"/>
<dbReference type="RefSeq" id="WP_132078964.1">
    <property type="nucleotide sequence ID" value="NZ_DALYTA010000004.1"/>
</dbReference>
<proteinExistence type="predicted"/>
<dbReference type="GO" id="GO:0006260">
    <property type="term" value="P:DNA replication"/>
    <property type="evidence" value="ECO:0007669"/>
    <property type="project" value="InterPro"/>
</dbReference>
<dbReference type="Pfam" id="PF13597">
    <property type="entry name" value="NRDD"/>
    <property type="match status" value="1"/>
</dbReference>
<dbReference type="AlphaFoldDB" id="A0A4V2Q8R3"/>
<dbReference type="EMBL" id="SLUI01000005">
    <property type="protein sequence ID" value="TCL37815.1"/>
    <property type="molecule type" value="Genomic_DNA"/>
</dbReference>
<keyword evidence="2" id="KW-1185">Reference proteome</keyword>
<accession>A0A4V2Q8R3</accession>
<reference evidence="1 2" key="1">
    <citation type="submission" date="2019-03" db="EMBL/GenBank/DDBJ databases">
        <title>Genomic Encyclopedia of Type Strains, Phase IV (KMG-IV): sequencing the most valuable type-strain genomes for metagenomic binning, comparative biology and taxonomic classification.</title>
        <authorList>
            <person name="Goeker M."/>
        </authorList>
    </citation>
    <scope>NUCLEOTIDE SEQUENCE [LARGE SCALE GENOMIC DNA]</scope>
    <source>
        <strain evidence="1 2">DSM 15969</strain>
    </source>
</reference>
<name>A0A4V2Q8R3_9FIRM</name>
<dbReference type="GO" id="GO:0008998">
    <property type="term" value="F:ribonucleoside-triphosphate reductase (thioredoxin) activity"/>
    <property type="evidence" value="ECO:0007669"/>
    <property type="project" value="InterPro"/>
</dbReference>
<protein>
    <submittedName>
        <fullName evidence="1">Anaerobic ribonucleoside-triphosphate reductase-like protein</fullName>
    </submittedName>
</protein>
<evidence type="ECO:0000313" key="2">
    <source>
        <dbReference type="Proteomes" id="UP000295063"/>
    </source>
</evidence>
<gene>
    <name evidence="1" type="ORF">EV210_105254</name>
</gene>
<dbReference type="InterPro" id="IPR012833">
    <property type="entry name" value="NrdD"/>
</dbReference>
<organism evidence="1 2">
    <name type="scientific">Anaerospora hongkongensis</name>
    <dbReference type="NCBI Taxonomy" id="244830"/>
    <lineage>
        <taxon>Bacteria</taxon>
        <taxon>Bacillati</taxon>
        <taxon>Bacillota</taxon>
        <taxon>Negativicutes</taxon>
        <taxon>Selenomonadales</taxon>
        <taxon>Sporomusaceae</taxon>
        <taxon>Anaerospora</taxon>
    </lineage>
</organism>
<comment type="caution">
    <text evidence="1">The sequence shown here is derived from an EMBL/GenBank/DDBJ whole genome shotgun (WGS) entry which is preliminary data.</text>
</comment>